<dbReference type="EMBL" id="AP027059">
    <property type="protein sequence ID" value="BDU50692.1"/>
    <property type="molecule type" value="Genomic_DNA"/>
</dbReference>
<dbReference type="AlphaFoldDB" id="A0AAU9DGV2"/>
<name>A0AAU9DGV2_9FUSO</name>
<accession>A0AAU9DGV2</accession>
<gene>
    <name evidence="1" type="ORF">HLVA_12610</name>
</gene>
<dbReference type="RefSeq" id="WP_307903552.1">
    <property type="nucleotide sequence ID" value="NZ_AP027059.1"/>
</dbReference>
<keyword evidence="2" id="KW-1185">Reference proteome</keyword>
<evidence type="ECO:0000313" key="1">
    <source>
        <dbReference type="EMBL" id="BDU50692.1"/>
    </source>
</evidence>
<dbReference type="Proteomes" id="UP001321582">
    <property type="component" value="Chromosome"/>
</dbReference>
<dbReference type="KEGG" id="haby:HLVA_12610"/>
<proteinExistence type="predicted"/>
<reference evidence="1 2" key="1">
    <citation type="submission" date="2022-11" db="EMBL/GenBank/DDBJ databases">
        <title>Haliovirga abyssi gen. nov., sp. nov., a mesophilic fermentative bacterium isolated from the Iheya North hydrothermal field and the proposal of Haliovirgaceae fam. nov.</title>
        <authorList>
            <person name="Miyazaki U."/>
            <person name="Tame A."/>
            <person name="Miyazaki J."/>
            <person name="Takai K."/>
            <person name="Sawayama S."/>
            <person name="Kitajima M."/>
            <person name="Okamoto A."/>
            <person name="Nakagawa S."/>
        </authorList>
    </citation>
    <scope>NUCLEOTIDE SEQUENCE [LARGE SCALE GENOMIC DNA]</scope>
    <source>
        <strain evidence="1 2">IC12</strain>
    </source>
</reference>
<organism evidence="1 2">
    <name type="scientific">Haliovirga abyssi</name>
    <dbReference type="NCBI Taxonomy" id="2996794"/>
    <lineage>
        <taxon>Bacteria</taxon>
        <taxon>Fusobacteriati</taxon>
        <taxon>Fusobacteriota</taxon>
        <taxon>Fusobacteriia</taxon>
        <taxon>Fusobacteriales</taxon>
        <taxon>Haliovirgaceae</taxon>
        <taxon>Haliovirga</taxon>
    </lineage>
</organism>
<sequence>MKMHRYEEKGFKTELHLVGEKDTIVLKGKSLTNLIMKYKAKMFFISGRILEDDFESLKLAKWSLVSSEKKEHLRKMILRIVKADNIVREIEINNVHVINYDGNYGTMTYSISLAQHNRNSAYKSMPVETKYGRGYLVLQGKDEKTNMFLNNISLGLNAAGSLVVLNAGKNVALRYLGIGTKSFIQTDMSFLARFNLYYLATHGTNLVISTSADIYFKAIGYEEGVGKVNPLKTIYEELGALIGKSFDKSRGGNYYEKKGKNIGKEAYNWVDLSGALLGAGTDLKEVTNSLKYGKNISYRIKFNKNFTYAVRKYKMSYMILAGGATARDINPIISDSKELSK</sequence>
<evidence type="ECO:0000313" key="2">
    <source>
        <dbReference type="Proteomes" id="UP001321582"/>
    </source>
</evidence>
<protein>
    <submittedName>
        <fullName evidence="1">Uncharacterized protein</fullName>
    </submittedName>
</protein>